<dbReference type="GO" id="GO:0000932">
    <property type="term" value="C:P-body"/>
    <property type="evidence" value="ECO:0007669"/>
    <property type="project" value="TreeGrafter"/>
</dbReference>
<dbReference type="GO" id="GO:0000957">
    <property type="term" value="P:mitochondrial RNA catabolic process"/>
    <property type="evidence" value="ECO:0007669"/>
    <property type="project" value="EnsemblFungi"/>
</dbReference>
<dbReference type="InterPro" id="IPR012340">
    <property type="entry name" value="NA-bd_OB-fold"/>
</dbReference>
<dbReference type="GO" id="GO:0045025">
    <property type="term" value="C:mitochondrial degradosome"/>
    <property type="evidence" value="ECO:0007669"/>
    <property type="project" value="EnsemblFungi"/>
</dbReference>
<dbReference type="SMART" id="SM00955">
    <property type="entry name" value="RNB"/>
    <property type="match status" value="1"/>
</dbReference>
<dbReference type="PANTHER" id="PTHR23355">
    <property type="entry name" value="RIBONUCLEASE"/>
    <property type="match status" value="1"/>
</dbReference>
<accession>A0A1G4K165</accession>
<reference evidence="2 3" key="1">
    <citation type="submission" date="2016-03" db="EMBL/GenBank/DDBJ databases">
        <authorList>
            <person name="Devillers H."/>
        </authorList>
    </citation>
    <scope>NUCLEOTIDE SEQUENCE [LARGE SCALE GENOMIC DNA]</scope>
    <source>
        <strain evidence="2">CBS 10888</strain>
    </source>
</reference>
<dbReference type="GO" id="GO:0006402">
    <property type="term" value="P:mRNA catabolic process"/>
    <property type="evidence" value="ECO:0007669"/>
    <property type="project" value="TreeGrafter"/>
</dbReference>
<protein>
    <submittedName>
        <fullName evidence="2">LADA_0H05072g1_1</fullName>
    </submittedName>
</protein>
<dbReference type="GO" id="GO:0008859">
    <property type="term" value="F:exoribonuclease II activity"/>
    <property type="evidence" value="ECO:0007669"/>
    <property type="project" value="EnsemblFungi"/>
</dbReference>
<dbReference type="Proteomes" id="UP000190274">
    <property type="component" value="Chromosome H"/>
</dbReference>
<dbReference type="EMBL" id="LT598461">
    <property type="protein sequence ID" value="SCU97208.1"/>
    <property type="molecule type" value="Genomic_DNA"/>
</dbReference>
<dbReference type="STRING" id="1266660.A0A1G4K165"/>
<dbReference type="Pfam" id="PF00773">
    <property type="entry name" value="RNB"/>
    <property type="match status" value="1"/>
</dbReference>
<dbReference type="SUPFAM" id="SSF50249">
    <property type="entry name" value="Nucleic acid-binding proteins"/>
    <property type="match status" value="1"/>
</dbReference>
<proteinExistence type="predicted"/>
<evidence type="ECO:0000313" key="3">
    <source>
        <dbReference type="Proteomes" id="UP000190274"/>
    </source>
</evidence>
<dbReference type="InterPro" id="IPR050180">
    <property type="entry name" value="RNR_Ribonuclease"/>
</dbReference>
<sequence>MSYIHEIQFRMRMKRHFHIASSVLRKAVSSLDDPNTVSQAAKLLYRRAGQLEPAVEIKRPSEIQSGLNERYYNSYLIPSREWCKHNEINWASMKDCLNMDLRALSTKHQKNLEHYIDSNLFDKCNSTFLIDIKKLRENSLNVGDVVLLRSDPSQLCMCVEVPTDIMNPSYTFATVDGHVKFASRNSVLLRMPSFHSKPVNYLVREEIPYLDTPVGTVKDNPNQTFILPVLARLLYSSYIPFEITRAAWNRMATVTKKLELLHRFLQKSDGPWQISYIKLCELVALLDLQKCRSTSTVTYLNELMATVGVSPLQGVSENLSNLKPPQYLDSANFLATYWALVQQQEHYLWGEIHLHRAMLTPISVTVLPLRSRHLYYDSLVRKLKKNDYAIFTRFAHHFNAGNTREALDTCPDIYRMLMDFAAGNFQKNGIIITTISKLFRKLDDYKYSDITRDLSHELIQRLRSPLDGNPLLANDGLALTSVSGEKTIEDKIYDFALPLGSQDVTNRHNFQDMRVYCIDSADAHEIDDGISIEFKGTNRYALHVHIADPVSLFGNTFDKCVANEVWKVALARSFTCYLPDYVKPMLPSTYSKAGDLGKDGSETKTLSFSIDVECEDDHLQLLEDTFQIRLGTVKRFPRVTYDSVDKLLASKVDSTNEEFVELSAIYKVATLLRRKRVEDGGAIVFGDGFNKGLVKIKDTGTMERGGSPAIEFEDQKVTPSTLMVSELMILANTMTGNYFATHGIPGVFRSYKELALKGKAFEGYEQLRSLTRSHDLPSVKDIAKLSSLLNSSFYTGHASNHDMIGAPAYLTVTSPLRRFPDLINHLQLHAHLKQWPQNFSQYAIDEMLWHIQSRDVILKKAAQHSATCWTLKYLKSQQHRRPGVRYSVMITSVPQMGLVRCVLPDLSAARGVLKLRPEIASKWSIGDVVHNCKITKLDCLDGVMELEVPPTNCDGN</sequence>
<evidence type="ECO:0000259" key="1">
    <source>
        <dbReference type="SMART" id="SM00955"/>
    </source>
</evidence>
<gene>
    <name evidence="2" type="ORF">LADA_0H05072G</name>
</gene>
<dbReference type="PANTHER" id="PTHR23355:SF59">
    <property type="entry name" value="EXORIBONUCLEASE II, MITOCHONDRIAL"/>
    <property type="match status" value="1"/>
</dbReference>
<name>A0A1G4K165_9SACH</name>
<organism evidence="2 3">
    <name type="scientific">Lachancea dasiensis</name>
    <dbReference type="NCBI Taxonomy" id="1072105"/>
    <lineage>
        <taxon>Eukaryota</taxon>
        <taxon>Fungi</taxon>
        <taxon>Dikarya</taxon>
        <taxon>Ascomycota</taxon>
        <taxon>Saccharomycotina</taxon>
        <taxon>Saccharomycetes</taxon>
        <taxon>Saccharomycetales</taxon>
        <taxon>Saccharomycetaceae</taxon>
        <taxon>Lachancea</taxon>
    </lineage>
</organism>
<dbReference type="InterPro" id="IPR001900">
    <property type="entry name" value="RNase_II/R"/>
</dbReference>
<feature type="domain" description="RNB" evidence="1">
    <location>
        <begin position="507"/>
        <end position="834"/>
    </location>
</feature>
<keyword evidence="3" id="KW-1185">Reference proteome</keyword>
<dbReference type="OrthoDB" id="2285229at2759"/>
<dbReference type="AlphaFoldDB" id="A0A1G4K165"/>
<dbReference type="GO" id="GO:0003723">
    <property type="term" value="F:RNA binding"/>
    <property type="evidence" value="ECO:0007669"/>
    <property type="project" value="InterPro"/>
</dbReference>
<evidence type="ECO:0000313" key="2">
    <source>
        <dbReference type="EMBL" id="SCU97208.1"/>
    </source>
</evidence>